<dbReference type="SUPFAM" id="SSF103088">
    <property type="entry name" value="OmpA-like"/>
    <property type="match status" value="1"/>
</dbReference>
<dbReference type="NCBIfam" id="NF005444">
    <property type="entry name" value="PRK07033.1"/>
    <property type="match status" value="1"/>
</dbReference>
<evidence type="ECO:0000259" key="4">
    <source>
        <dbReference type="PROSITE" id="PS51123"/>
    </source>
</evidence>
<evidence type="ECO:0000256" key="2">
    <source>
        <dbReference type="SAM" id="MobiDB-lite"/>
    </source>
</evidence>
<evidence type="ECO:0000256" key="1">
    <source>
        <dbReference type="PROSITE-ProRule" id="PRU00473"/>
    </source>
</evidence>
<feature type="region of interest" description="Disordered" evidence="2">
    <location>
        <begin position="1"/>
        <end position="42"/>
    </location>
</feature>
<sequence length="436" mass="47776">MSTPTDQSLSGMFSEEEAAAKAKADAQTAAAKQEDPNEPKVLDLPDVVSGSNPLVMAANPVLNMAPQIRNTIAVPNTAKLREFLIGKIQEFERKARELGVPLESIVGARYCLCTLLDESAGQMPWGGSGIWSPHSLLVTFHNETWGGEKFFQLLSKLAQNPQQHRDLLELMYYCICLGLEGRFRVVDNGRAQLETLRQRLWTILRDLGAGNDAHLSPHWEGVNGRRRRVWTLLPVWVVTCLAALIAFACYLWFSFSLAGRSDALFNKIAGLQLNRPVAAAAKPAPLRFKRFLEPEILEGLVSVHDEADRSTIVLRGDGLFASGSSTVLPAYLPVLQRVADALAAEPGSVMVSGYTDNQPIRTARYPSNFELSKDRAEQVARLLRNRGVHPQRIRAQGLGEAQPVAINTTAEGRARNRRVEVVLFATPSAVPTGGAP</sequence>
<evidence type="ECO:0000313" key="5">
    <source>
        <dbReference type="EMBL" id="QMV73825.1"/>
    </source>
</evidence>
<dbReference type="InterPro" id="IPR017733">
    <property type="entry name" value="OmpA-like_dom_proteobacteria"/>
</dbReference>
<evidence type="ECO:0000256" key="3">
    <source>
        <dbReference type="SAM" id="Phobius"/>
    </source>
</evidence>
<proteinExistence type="predicted"/>
<feature type="compositionally biased region" description="Polar residues" evidence="2">
    <location>
        <begin position="1"/>
        <end position="11"/>
    </location>
</feature>
<accession>A0A7G5EIK0</accession>
<protein>
    <submittedName>
        <fullName evidence="5">DotU family type VI secretion system protein</fullName>
    </submittedName>
</protein>
<feature type="domain" description="OmpA-like" evidence="4">
    <location>
        <begin position="307"/>
        <end position="427"/>
    </location>
</feature>
<dbReference type="Gene3D" id="3.30.1330.60">
    <property type="entry name" value="OmpA-like domain"/>
    <property type="match status" value="1"/>
</dbReference>
<gene>
    <name evidence="5" type="ORF">HS961_13825</name>
</gene>
<keyword evidence="3" id="KW-0812">Transmembrane</keyword>
<dbReference type="CDD" id="cd07185">
    <property type="entry name" value="OmpA_C-like"/>
    <property type="match status" value="1"/>
</dbReference>
<keyword evidence="1 3" id="KW-0472">Membrane</keyword>
<dbReference type="PROSITE" id="PS51123">
    <property type="entry name" value="OMPA_2"/>
    <property type="match status" value="1"/>
</dbReference>
<dbReference type="Proteomes" id="UP000515240">
    <property type="component" value="Chromosome"/>
</dbReference>
<dbReference type="InterPro" id="IPR006665">
    <property type="entry name" value="OmpA-like"/>
</dbReference>
<dbReference type="EMBL" id="CP058554">
    <property type="protein sequence ID" value="QMV73825.1"/>
    <property type="molecule type" value="Genomic_DNA"/>
</dbReference>
<feature type="compositionally biased region" description="Basic and acidic residues" evidence="2">
    <location>
        <begin position="32"/>
        <end position="42"/>
    </location>
</feature>
<organism evidence="5 6">
    <name type="scientific">Comamonas piscis</name>
    <dbReference type="NCBI Taxonomy" id="1562974"/>
    <lineage>
        <taxon>Bacteria</taxon>
        <taxon>Pseudomonadati</taxon>
        <taxon>Pseudomonadota</taxon>
        <taxon>Betaproteobacteria</taxon>
        <taxon>Burkholderiales</taxon>
        <taxon>Comamonadaceae</taxon>
        <taxon>Comamonas</taxon>
    </lineage>
</organism>
<keyword evidence="6" id="KW-1185">Reference proteome</keyword>
<dbReference type="Pfam" id="PF00691">
    <property type="entry name" value="OmpA"/>
    <property type="match status" value="1"/>
</dbReference>
<dbReference type="Gene3D" id="1.25.40.590">
    <property type="entry name" value="Type IV / VI secretion system, DotU"/>
    <property type="match status" value="1"/>
</dbReference>
<dbReference type="AlphaFoldDB" id="A0A7G5EIK0"/>
<dbReference type="PANTHER" id="PTHR38033">
    <property type="entry name" value="MEMBRANE PROTEIN-RELATED"/>
    <property type="match status" value="1"/>
</dbReference>
<reference evidence="5 6" key="1">
    <citation type="journal article" date="2020" name="G3 (Bethesda)">
        <title>CeMbio - The Caenorhabditis elegans Microbiome Resource.</title>
        <authorList>
            <person name="Dirksen P."/>
            <person name="Assie A."/>
            <person name="Zimmermann J."/>
            <person name="Zhang F."/>
            <person name="Tietje A.M."/>
            <person name="Marsh S.A."/>
            <person name="Felix M.A."/>
            <person name="Shapira M."/>
            <person name="Kaleta C."/>
            <person name="Schulenburg H."/>
            <person name="Samuel B."/>
        </authorList>
    </citation>
    <scope>NUCLEOTIDE SEQUENCE [LARGE SCALE GENOMIC DNA]</scope>
    <source>
        <strain evidence="5 6">BIGb0172</strain>
    </source>
</reference>
<dbReference type="RefSeq" id="WP_182322881.1">
    <property type="nucleotide sequence ID" value="NZ_CP058554.1"/>
</dbReference>
<dbReference type="NCBIfam" id="NF038228">
    <property type="entry name" value="IcmH_DotU_IVB"/>
    <property type="match status" value="1"/>
</dbReference>
<keyword evidence="3" id="KW-1133">Transmembrane helix</keyword>
<dbReference type="NCBIfam" id="TIGR03350">
    <property type="entry name" value="type_VI_ompA"/>
    <property type="match status" value="1"/>
</dbReference>
<dbReference type="Pfam" id="PF09850">
    <property type="entry name" value="DotU"/>
    <property type="match status" value="1"/>
</dbReference>
<feature type="transmembrane region" description="Helical" evidence="3">
    <location>
        <begin position="229"/>
        <end position="253"/>
    </location>
</feature>
<name>A0A7G5EIK0_9BURK</name>
<dbReference type="PANTHER" id="PTHR38033:SF1">
    <property type="entry name" value="DOTU FAMILY TYPE IV_VI SECRETION SYSTEM PROTEIN"/>
    <property type="match status" value="1"/>
</dbReference>
<dbReference type="GO" id="GO:0016020">
    <property type="term" value="C:membrane"/>
    <property type="evidence" value="ECO:0007669"/>
    <property type="project" value="UniProtKB-UniRule"/>
</dbReference>
<dbReference type="InterPro" id="IPR038522">
    <property type="entry name" value="T4/T6SS_DotU_sf"/>
</dbReference>
<evidence type="ECO:0000313" key="6">
    <source>
        <dbReference type="Proteomes" id="UP000515240"/>
    </source>
</evidence>
<dbReference type="NCBIfam" id="TIGR03349">
    <property type="entry name" value="IV_VI_DotU"/>
    <property type="match status" value="1"/>
</dbReference>
<dbReference type="KEGG" id="cpis:HS961_13825"/>
<dbReference type="InterPro" id="IPR036737">
    <property type="entry name" value="OmpA-like_sf"/>
</dbReference>
<dbReference type="InterPro" id="IPR017732">
    <property type="entry name" value="T4/T6SS_DotU"/>
</dbReference>